<reference evidence="4" key="2">
    <citation type="submission" date="2021-08" db="EMBL/GenBank/DDBJ databases">
        <authorList>
            <person name="Tani A."/>
            <person name="Ola A."/>
            <person name="Ogura Y."/>
            <person name="Katsura K."/>
            <person name="Hayashi T."/>
        </authorList>
    </citation>
    <scope>NUCLEOTIDE SEQUENCE</scope>
    <source>
        <strain evidence="4">LMG 23639</strain>
    </source>
</reference>
<evidence type="ECO:0000313" key="5">
    <source>
        <dbReference type="Proteomes" id="UP001055102"/>
    </source>
</evidence>
<keyword evidence="2 4" id="KW-0378">Hydrolase</keyword>
<dbReference type="PANTHER" id="PTHR48081:SF30">
    <property type="entry name" value="ACETYL-HYDROLASE LIPR-RELATED"/>
    <property type="match status" value="1"/>
</dbReference>
<comment type="similarity">
    <text evidence="1">Belongs to the 'GDXG' lipolytic enzyme family.</text>
</comment>
<dbReference type="PANTHER" id="PTHR48081">
    <property type="entry name" value="AB HYDROLASE SUPERFAMILY PROTEIN C4A8.06C"/>
    <property type="match status" value="1"/>
</dbReference>
<dbReference type="Gene3D" id="3.40.50.1820">
    <property type="entry name" value="alpha/beta hydrolase"/>
    <property type="match status" value="1"/>
</dbReference>
<organism evidence="4 5">
    <name type="scientific">Methylobacterium jeotgali</name>
    <dbReference type="NCBI Taxonomy" id="381630"/>
    <lineage>
        <taxon>Bacteria</taxon>
        <taxon>Pseudomonadati</taxon>
        <taxon>Pseudomonadota</taxon>
        <taxon>Alphaproteobacteria</taxon>
        <taxon>Hyphomicrobiales</taxon>
        <taxon>Methylobacteriaceae</taxon>
        <taxon>Methylobacterium</taxon>
    </lineage>
</organism>
<sequence>MASRRAHFLDWLIRTRVRPRLVGADVMDIRAAFDRRTLPDPWRATYEDGRFGGVPGEWVRPSPPRPGPEYRVLYLHGGGFVACSARLYRPLTGGLARRNLSTFAPDYRLAPEHPFPAAVEDALAAWTAFRAAGPAAIAGDSAGGNLVLSVMLRARDRGLPLPEAAVLFSPATDLAGTGASMRENAGTDAMFDAATLRRLGPPYLAGTDPADPRASPLYADLRGLPPLLIHVGERELLRDDSRRLAARAAEAGVPTVLTEFPVVPHAWQLASPYVPEARASLNAAAGFMRLYLDRARGA</sequence>
<dbReference type="InterPro" id="IPR029058">
    <property type="entry name" value="AB_hydrolase_fold"/>
</dbReference>
<dbReference type="SUPFAM" id="SSF53474">
    <property type="entry name" value="alpha/beta-Hydrolases"/>
    <property type="match status" value="1"/>
</dbReference>
<evidence type="ECO:0000256" key="1">
    <source>
        <dbReference type="ARBA" id="ARBA00010515"/>
    </source>
</evidence>
<reference evidence="4" key="1">
    <citation type="journal article" date="2021" name="Front. Microbiol.">
        <title>Comprehensive Comparative Genomics and Phenotyping of Methylobacterium Species.</title>
        <authorList>
            <person name="Alessa O."/>
            <person name="Ogura Y."/>
            <person name="Fujitani Y."/>
            <person name="Takami H."/>
            <person name="Hayashi T."/>
            <person name="Sahin N."/>
            <person name="Tani A."/>
        </authorList>
    </citation>
    <scope>NUCLEOTIDE SEQUENCE</scope>
    <source>
        <strain evidence="4">LMG 23639</strain>
    </source>
</reference>
<dbReference type="GO" id="GO:0016787">
    <property type="term" value="F:hydrolase activity"/>
    <property type="evidence" value="ECO:0007669"/>
    <property type="project" value="UniProtKB-KW"/>
</dbReference>
<comment type="caution">
    <text evidence="4">The sequence shown here is derived from an EMBL/GenBank/DDBJ whole genome shotgun (WGS) entry which is preliminary data.</text>
</comment>
<evidence type="ECO:0000259" key="3">
    <source>
        <dbReference type="Pfam" id="PF07859"/>
    </source>
</evidence>
<accession>A0ABQ4T3F2</accession>
<evidence type="ECO:0000256" key="2">
    <source>
        <dbReference type="ARBA" id="ARBA00022801"/>
    </source>
</evidence>
<gene>
    <name evidence="4" type="primary">mlhB</name>
    <name evidence="4" type="ORF">AOPFMNJM_4126</name>
</gene>
<name>A0ABQ4T3F2_9HYPH</name>
<dbReference type="Proteomes" id="UP001055102">
    <property type="component" value="Unassembled WGS sequence"/>
</dbReference>
<protein>
    <submittedName>
        <fullName evidence="4">Monoterpene epsilon-lactone hydrolase</fullName>
    </submittedName>
</protein>
<proteinExistence type="inferred from homology"/>
<dbReference type="EMBL" id="BPQR01000089">
    <property type="protein sequence ID" value="GJE08780.1"/>
    <property type="molecule type" value="Genomic_DNA"/>
</dbReference>
<dbReference type="Pfam" id="PF07859">
    <property type="entry name" value="Abhydrolase_3"/>
    <property type="match status" value="1"/>
</dbReference>
<evidence type="ECO:0000313" key="4">
    <source>
        <dbReference type="EMBL" id="GJE08780.1"/>
    </source>
</evidence>
<dbReference type="InterPro" id="IPR050300">
    <property type="entry name" value="GDXG_lipolytic_enzyme"/>
</dbReference>
<dbReference type="RefSeq" id="WP_238278769.1">
    <property type="nucleotide sequence ID" value="NZ_BPQR01000089.1"/>
</dbReference>
<feature type="domain" description="Alpha/beta hydrolase fold-3" evidence="3">
    <location>
        <begin position="72"/>
        <end position="268"/>
    </location>
</feature>
<keyword evidence="5" id="KW-1185">Reference proteome</keyword>
<dbReference type="InterPro" id="IPR013094">
    <property type="entry name" value="AB_hydrolase_3"/>
</dbReference>